<dbReference type="SUPFAM" id="SSF55205">
    <property type="entry name" value="EPT/RTPC-like"/>
    <property type="match status" value="1"/>
</dbReference>
<accession>A0A383DMS9</accession>
<evidence type="ECO:0000256" key="1">
    <source>
        <dbReference type="ARBA" id="ARBA00022679"/>
    </source>
</evidence>
<feature type="domain" description="Enolpyruvate transferase" evidence="2">
    <location>
        <begin position="10"/>
        <end position="191"/>
    </location>
</feature>
<keyword evidence="1" id="KW-0808">Transferase</keyword>
<evidence type="ECO:0000259" key="2">
    <source>
        <dbReference type="Pfam" id="PF00275"/>
    </source>
</evidence>
<dbReference type="GO" id="GO:0003866">
    <property type="term" value="F:3-phosphoshikimate 1-carboxyvinyltransferase activity"/>
    <property type="evidence" value="ECO:0007669"/>
    <property type="project" value="TreeGrafter"/>
</dbReference>
<sequence>MPKHVTIEKKIKPFNKEIKVSGDKSLSVRWALLASQAIGKSKAYNLLRSEDVLNTLKGLKKLGVKIKLNKNFCEIDGVGINGFKYKKNLTIDAGNSGTFGRLILALLIRSPYKIKLTGDKSLSRRDFSRVINPLKEFGATFYPKNKFTLPLWIKGTNFVRPINYFEKKGSAQIKSCIMLAALNSPGITKINAKK</sequence>
<reference evidence="3" key="1">
    <citation type="submission" date="2018-05" db="EMBL/GenBank/DDBJ databases">
        <authorList>
            <person name="Lanie J.A."/>
            <person name="Ng W.-L."/>
            <person name="Kazmierczak K.M."/>
            <person name="Andrzejewski T.M."/>
            <person name="Davidsen T.M."/>
            <person name="Wayne K.J."/>
            <person name="Tettelin H."/>
            <person name="Glass J.I."/>
            <person name="Rusch D."/>
            <person name="Podicherti R."/>
            <person name="Tsui H.-C.T."/>
            <person name="Winkler M.E."/>
        </authorList>
    </citation>
    <scope>NUCLEOTIDE SEQUENCE</scope>
</reference>
<dbReference type="GO" id="GO:0009423">
    <property type="term" value="P:chorismate biosynthetic process"/>
    <property type="evidence" value="ECO:0007669"/>
    <property type="project" value="TreeGrafter"/>
</dbReference>
<dbReference type="AlphaFoldDB" id="A0A383DMS9"/>
<dbReference type="InterPro" id="IPR001986">
    <property type="entry name" value="Enolpyruvate_Tfrase_dom"/>
</dbReference>
<dbReference type="EMBL" id="UINC01218516">
    <property type="protein sequence ID" value="SVE45570.1"/>
    <property type="molecule type" value="Genomic_DNA"/>
</dbReference>
<evidence type="ECO:0000313" key="3">
    <source>
        <dbReference type="EMBL" id="SVE45570.1"/>
    </source>
</evidence>
<organism evidence="3">
    <name type="scientific">marine metagenome</name>
    <dbReference type="NCBI Taxonomy" id="408172"/>
    <lineage>
        <taxon>unclassified sequences</taxon>
        <taxon>metagenomes</taxon>
        <taxon>ecological metagenomes</taxon>
    </lineage>
</organism>
<dbReference type="Gene3D" id="3.65.10.10">
    <property type="entry name" value="Enolpyruvate transferase domain"/>
    <property type="match status" value="1"/>
</dbReference>
<dbReference type="InterPro" id="IPR013792">
    <property type="entry name" value="RNA3'P_cycl/enolpyr_Trfase_a/b"/>
</dbReference>
<proteinExistence type="predicted"/>
<gene>
    <name evidence="3" type="ORF">METZ01_LOCUS498424</name>
</gene>
<dbReference type="InterPro" id="IPR036968">
    <property type="entry name" value="Enolpyruvate_Tfrase_sf"/>
</dbReference>
<name>A0A383DMS9_9ZZZZ</name>
<dbReference type="Pfam" id="PF00275">
    <property type="entry name" value="EPSP_synthase"/>
    <property type="match status" value="1"/>
</dbReference>
<dbReference type="PANTHER" id="PTHR21090:SF5">
    <property type="entry name" value="PENTAFUNCTIONAL AROM POLYPEPTIDE"/>
    <property type="match status" value="1"/>
</dbReference>
<feature type="non-terminal residue" evidence="3">
    <location>
        <position position="194"/>
    </location>
</feature>
<dbReference type="PANTHER" id="PTHR21090">
    <property type="entry name" value="AROM/DEHYDROQUINATE SYNTHASE"/>
    <property type="match status" value="1"/>
</dbReference>
<protein>
    <recommendedName>
        <fullName evidence="2">Enolpyruvate transferase domain-containing protein</fullName>
    </recommendedName>
</protein>